<dbReference type="Gene3D" id="3.40.50.300">
    <property type="entry name" value="P-loop containing nucleotide triphosphate hydrolases"/>
    <property type="match status" value="1"/>
</dbReference>
<feature type="region of interest" description="Disordered" evidence="2">
    <location>
        <begin position="41"/>
        <end position="73"/>
    </location>
</feature>
<sequence length="528" mass="57517">MAEHDIPRAAASAPALLNVPIFGAQDLPAGDLAGGDVGAAGGAADSPWLRTTRQQPGSADRRQARAVDRPTRPVDRGREVDWAQVVLLRKEASEVITGEVQSYLSEHGRAMPAEDRLLMGRAIIRRVVNDHVRALHREGSALWSPETEQTYAQVVEDSVFGYGRMQPLFELPDAENIEIHGWDSVVVQYGDGRREKLPPVADSDEELVDAIRFLGENAHPSRPFDDTHPTMTLALGDRFRLHAIGFGLSYRPSIVIRQHTLTDISLLDLAHGGLMPIEVAQFLDAAVLARKSMVISGDQGAGKTTLLRGLINSIPFSERFGTLETDYELMTHLQPGRENILALQARIGHGERETSEAGGNVSVADLFPEALRQNLSRLVVGEVRGGEAFAMFEAMQAGAGTLSTTHSHSAESTMDRLAARVAQGGVLTIDEAYRQIALNIGLFIYVKLVDESWKGGTRHRFVSEIRTLNRAMENGRPVTHLAYSSHGTAKQPPGFFPDADFQADITPFYRRLPASAARLGAEPAGGVR</sequence>
<accession>A0A917W5F1</accession>
<evidence type="ECO:0000313" key="5">
    <source>
        <dbReference type="Proteomes" id="UP000613840"/>
    </source>
</evidence>
<gene>
    <name evidence="4" type="ORF">GCM10011575_32050</name>
</gene>
<dbReference type="GO" id="GO:0016887">
    <property type="term" value="F:ATP hydrolysis activity"/>
    <property type="evidence" value="ECO:0007669"/>
    <property type="project" value="InterPro"/>
</dbReference>
<evidence type="ECO:0000259" key="3">
    <source>
        <dbReference type="Pfam" id="PF00437"/>
    </source>
</evidence>
<protein>
    <recommendedName>
        <fullName evidence="3">Bacterial type II secretion system protein E domain-containing protein</fullName>
    </recommendedName>
</protein>
<dbReference type="AlphaFoldDB" id="A0A917W5F1"/>
<dbReference type="CDD" id="cd01130">
    <property type="entry name" value="VirB11-like_ATPase"/>
    <property type="match status" value="1"/>
</dbReference>
<evidence type="ECO:0000313" key="4">
    <source>
        <dbReference type="EMBL" id="GGL71274.1"/>
    </source>
</evidence>
<dbReference type="Proteomes" id="UP000613840">
    <property type="component" value="Unassembled WGS sequence"/>
</dbReference>
<dbReference type="InterPro" id="IPR001482">
    <property type="entry name" value="T2SS/T4SS_dom"/>
</dbReference>
<feature type="domain" description="Bacterial type II secretion system protein E" evidence="3">
    <location>
        <begin position="247"/>
        <end position="420"/>
    </location>
</feature>
<dbReference type="PANTHER" id="PTHR30486">
    <property type="entry name" value="TWITCHING MOTILITY PROTEIN PILT"/>
    <property type="match status" value="1"/>
</dbReference>
<dbReference type="RefSeq" id="WP_188896378.1">
    <property type="nucleotide sequence ID" value="NZ_BMMZ01000008.1"/>
</dbReference>
<evidence type="ECO:0000256" key="2">
    <source>
        <dbReference type="SAM" id="MobiDB-lite"/>
    </source>
</evidence>
<comment type="caution">
    <text evidence="4">The sequence shown here is derived from an EMBL/GenBank/DDBJ whole genome shotgun (WGS) entry which is preliminary data.</text>
</comment>
<dbReference type="EMBL" id="BMMZ01000008">
    <property type="protein sequence ID" value="GGL71274.1"/>
    <property type="molecule type" value="Genomic_DNA"/>
</dbReference>
<reference evidence="4" key="2">
    <citation type="submission" date="2020-09" db="EMBL/GenBank/DDBJ databases">
        <authorList>
            <person name="Sun Q."/>
            <person name="Zhou Y."/>
        </authorList>
    </citation>
    <scope>NUCLEOTIDE SEQUENCE</scope>
    <source>
        <strain evidence="4">CGMCC 4.7306</strain>
    </source>
</reference>
<reference evidence="4" key="1">
    <citation type="journal article" date="2014" name="Int. J. Syst. Evol. Microbiol.">
        <title>Complete genome sequence of Corynebacterium casei LMG S-19264T (=DSM 44701T), isolated from a smear-ripened cheese.</title>
        <authorList>
            <consortium name="US DOE Joint Genome Institute (JGI-PGF)"/>
            <person name="Walter F."/>
            <person name="Albersmeier A."/>
            <person name="Kalinowski J."/>
            <person name="Ruckert C."/>
        </authorList>
    </citation>
    <scope>NUCLEOTIDE SEQUENCE</scope>
    <source>
        <strain evidence="4">CGMCC 4.7306</strain>
    </source>
</reference>
<feature type="compositionally biased region" description="Basic and acidic residues" evidence="2">
    <location>
        <begin position="59"/>
        <end position="73"/>
    </location>
</feature>
<dbReference type="Pfam" id="PF00437">
    <property type="entry name" value="T2SSE"/>
    <property type="match status" value="1"/>
</dbReference>
<proteinExistence type="inferred from homology"/>
<name>A0A917W5F1_9ACTN</name>
<comment type="similarity">
    <text evidence="1">Belongs to the GSP E family.</text>
</comment>
<evidence type="ECO:0000256" key="1">
    <source>
        <dbReference type="ARBA" id="ARBA00006611"/>
    </source>
</evidence>
<dbReference type="InterPro" id="IPR050921">
    <property type="entry name" value="T4SS_GSP_E_ATPase"/>
</dbReference>
<dbReference type="PANTHER" id="PTHR30486:SF6">
    <property type="entry name" value="TYPE IV PILUS RETRACTATION ATPASE PILT"/>
    <property type="match status" value="1"/>
</dbReference>
<organism evidence="4 5">
    <name type="scientific">Microlunatus endophyticus</name>
    <dbReference type="NCBI Taxonomy" id="1716077"/>
    <lineage>
        <taxon>Bacteria</taxon>
        <taxon>Bacillati</taxon>
        <taxon>Actinomycetota</taxon>
        <taxon>Actinomycetes</taxon>
        <taxon>Propionibacteriales</taxon>
        <taxon>Propionibacteriaceae</taxon>
        <taxon>Microlunatus</taxon>
    </lineage>
</organism>
<keyword evidence="5" id="KW-1185">Reference proteome</keyword>
<dbReference type="InterPro" id="IPR027417">
    <property type="entry name" value="P-loop_NTPase"/>
</dbReference>
<dbReference type="SUPFAM" id="SSF52540">
    <property type="entry name" value="P-loop containing nucleoside triphosphate hydrolases"/>
    <property type="match status" value="1"/>
</dbReference>
<dbReference type="Gene3D" id="3.30.450.380">
    <property type="match status" value="1"/>
</dbReference>